<dbReference type="InterPro" id="IPR003774">
    <property type="entry name" value="AlgH-like"/>
</dbReference>
<dbReference type="SUPFAM" id="SSF143456">
    <property type="entry name" value="VC0467-like"/>
    <property type="match status" value="1"/>
</dbReference>
<organism evidence="1 2">
    <name type="scientific">Thalassobacterium sedimentorum</name>
    <dbReference type="NCBI Taxonomy" id="3041258"/>
    <lineage>
        <taxon>Bacteria</taxon>
        <taxon>Pseudomonadati</taxon>
        <taxon>Verrucomicrobiota</taxon>
        <taxon>Opitutia</taxon>
        <taxon>Puniceicoccales</taxon>
        <taxon>Coraliomargaritaceae</taxon>
        <taxon>Thalassobacterium</taxon>
    </lineage>
</organism>
<protein>
    <submittedName>
        <fullName evidence="1">YqgE/AlgH family protein</fullName>
    </submittedName>
</protein>
<dbReference type="PANTHER" id="PTHR31984">
    <property type="entry name" value="TRANSPORTER, PUTATIVE (DUF179)-RELATED"/>
    <property type="match status" value="1"/>
</dbReference>
<dbReference type="Gene3D" id="3.40.1740.10">
    <property type="entry name" value="VC0467-like"/>
    <property type="match status" value="1"/>
</dbReference>
<reference evidence="1 2" key="1">
    <citation type="submission" date="2023-04" db="EMBL/GenBank/DDBJ databases">
        <title>A novel bacteria isolated from coastal sediment.</title>
        <authorList>
            <person name="Liu X.-J."/>
            <person name="Du Z.-J."/>
        </authorList>
    </citation>
    <scope>NUCLEOTIDE SEQUENCE [LARGE SCALE GENOMIC DNA]</scope>
    <source>
        <strain evidence="1 2">SDUM461004</strain>
    </source>
</reference>
<comment type="caution">
    <text evidence="1">The sequence shown here is derived from an EMBL/GenBank/DDBJ whole genome shotgun (WGS) entry which is preliminary data.</text>
</comment>
<dbReference type="Pfam" id="PF02622">
    <property type="entry name" value="DUF179"/>
    <property type="match status" value="1"/>
</dbReference>
<keyword evidence="2" id="KW-1185">Reference proteome</keyword>
<proteinExistence type="predicted"/>
<sequence length="194" mass="21440">MDRMRINRSHLDNTEPSPHAGALLLAHPSLLDPNFRRSVILLTAYGESEGAMGVVVNRPLGHTLGEYDADWVDSPLSTVPLFAGGPVAQDQLILVAWKWSAEAGTFQLYFGIDGEKVQQLLAKDPEFQIRGFLGHAGWSAGQLDVELEQKSWVLSACLPILNTTPEKIDWHELLCHERPDLRLLADAPDDPSLN</sequence>
<dbReference type="EMBL" id="JARXIC010000020">
    <property type="protein sequence ID" value="MDQ8195189.1"/>
    <property type="molecule type" value="Genomic_DNA"/>
</dbReference>
<name>A0ABU1AK42_9BACT</name>
<dbReference type="Proteomes" id="UP001243717">
    <property type="component" value="Unassembled WGS sequence"/>
</dbReference>
<gene>
    <name evidence="1" type="ORF">QEH59_12185</name>
</gene>
<evidence type="ECO:0000313" key="1">
    <source>
        <dbReference type="EMBL" id="MDQ8195189.1"/>
    </source>
</evidence>
<accession>A0ABU1AK42</accession>
<dbReference type="PANTHER" id="PTHR31984:SF17">
    <property type="entry name" value="TRANSCRIPTIONAL REGULATOR"/>
    <property type="match status" value="1"/>
</dbReference>
<evidence type="ECO:0000313" key="2">
    <source>
        <dbReference type="Proteomes" id="UP001243717"/>
    </source>
</evidence>